<feature type="coiled-coil region" evidence="1">
    <location>
        <begin position="105"/>
        <end position="142"/>
    </location>
</feature>
<accession>A0A9N8F0I0</accession>
<keyword evidence="1" id="KW-0175">Coiled coil</keyword>
<gene>
    <name evidence="3" type="ORF">SEMRO_2411_G326710.1</name>
</gene>
<evidence type="ECO:0000313" key="4">
    <source>
        <dbReference type="Proteomes" id="UP001153069"/>
    </source>
</evidence>
<dbReference type="AlphaFoldDB" id="A0A9N8F0I0"/>
<sequence length="246" mass="26395">MVAGSELRHRGAGRSEASKPRPTSSTMHSGREAEKAFEMLNAVKKAEELPTSALDWWTPVFTIGSMALSIGNQISENVVAGVLDVGSGGLAFMTTTASTNKKFDLARLEREKIDLNVNLARLTGEKNEAAMAQNQAAMAQNQAAMQATMAQIHAEVLQLLRGLQQQVGQQQVGQPQPVGQQQGGQPQQVGQQQVGQLHRPAATIDRDILIIKNAILEVKFEIDTLLGKEPQPGAPNGYRDLAAAIV</sequence>
<evidence type="ECO:0000256" key="1">
    <source>
        <dbReference type="SAM" id="Coils"/>
    </source>
</evidence>
<dbReference type="Proteomes" id="UP001153069">
    <property type="component" value="Unassembled WGS sequence"/>
</dbReference>
<organism evidence="3 4">
    <name type="scientific">Seminavis robusta</name>
    <dbReference type="NCBI Taxonomy" id="568900"/>
    <lineage>
        <taxon>Eukaryota</taxon>
        <taxon>Sar</taxon>
        <taxon>Stramenopiles</taxon>
        <taxon>Ochrophyta</taxon>
        <taxon>Bacillariophyta</taxon>
        <taxon>Bacillariophyceae</taxon>
        <taxon>Bacillariophycidae</taxon>
        <taxon>Naviculales</taxon>
        <taxon>Naviculaceae</taxon>
        <taxon>Seminavis</taxon>
    </lineage>
</organism>
<feature type="region of interest" description="Disordered" evidence="2">
    <location>
        <begin position="171"/>
        <end position="196"/>
    </location>
</feature>
<evidence type="ECO:0000313" key="3">
    <source>
        <dbReference type="EMBL" id="CAB9529144.1"/>
    </source>
</evidence>
<comment type="caution">
    <text evidence="3">The sequence shown here is derived from an EMBL/GenBank/DDBJ whole genome shotgun (WGS) entry which is preliminary data.</text>
</comment>
<reference evidence="3" key="1">
    <citation type="submission" date="2020-06" db="EMBL/GenBank/DDBJ databases">
        <authorList>
            <consortium name="Plant Systems Biology data submission"/>
        </authorList>
    </citation>
    <scope>NUCLEOTIDE SEQUENCE</scope>
    <source>
        <strain evidence="3">D6</strain>
    </source>
</reference>
<protein>
    <submittedName>
        <fullName evidence="3">Uncharacterized protein</fullName>
    </submittedName>
</protein>
<dbReference type="EMBL" id="CAICTM010002409">
    <property type="protein sequence ID" value="CAB9529144.1"/>
    <property type="molecule type" value="Genomic_DNA"/>
</dbReference>
<feature type="region of interest" description="Disordered" evidence="2">
    <location>
        <begin position="1"/>
        <end position="31"/>
    </location>
</feature>
<name>A0A9N8F0I0_9STRA</name>
<proteinExistence type="predicted"/>
<keyword evidence="4" id="KW-1185">Reference proteome</keyword>
<evidence type="ECO:0000256" key="2">
    <source>
        <dbReference type="SAM" id="MobiDB-lite"/>
    </source>
</evidence>